<dbReference type="CDD" id="cd00211">
    <property type="entry name" value="PTS_IIA_fru"/>
    <property type="match status" value="1"/>
</dbReference>
<evidence type="ECO:0000256" key="9">
    <source>
        <dbReference type="ARBA" id="ARBA00041175"/>
    </source>
</evidence>
<dbReference type="PANTHER" id="PTHR36203">
    <property type="entry name" value="ASCORBATE-SPECIFIC PTS SYSTEM EIIA COMPONENT"/>
    <property type="match status" value="1"/>
</dbReference>
<accession>A0ABX7Y2Q7</accession>
<evidence type="ECO:0000256" key="6">
    <source>
        <dbReference type="ARBA" id="ARBA00022683"/>
    </source>
</evidence>
<evidence type="ECO:0000259" key="11">
    <source>
        <dbReference type="PROSITE" id="PS51094"/>
    </source>
</evidence>
<evidence type="ECO:0000256" key="2">
    <source>
        <dbReference type="ARBA" id="ARBA00022448"/>
    </source>
</evidence>
<keyword evidence="7" id="KW-0418">Kinase</keyword>
<evidence type="ECO:0000256" key="4">
    <source>
        <dbReference type="ARBA" id="ARBA00022553"/>
    </source>
</evidence>
<feature type="domain" description="PTS EIIA type-2" evidence="11">
    <location>
        <begin position="1"/>
        <end position="141"/>
    </location>
</feature>
<gene>
    <name evidence="12" type="ORF">J5A65_09235</name>
</gene>
<keyword evidence="12" id="KW-0762">Sugar transport</keyword>
<dbReference type="PANTHER" id="PTHR36203:SF1">
    <property type="entry name" value="ASCORBATE-SPECIFIC PTS SYSTEM EIIA COMPONENT"/>
    <property type="match status" value="1"/>
</dbReference>
<keyword evidence="6" id="KW-0598">Phosphotransferase system</keyword>
<dbReference type="Gene3D" id="3.40.930.10">
    <property type="entry name" value="Mannitol-specific EII, Chain A"/>
    <property type="match status" value="1"/>
</dbReference>
<dbReference type="InterPro" id="IPR002178">
    <property type="entry name" value="PTS_EIIA_type-2_dom"/>
</dbReference>
<evidence type="ECO:0000256" key="3">
    <source>
        <dbReference type="ARBA" id="ARBA00022490"/>
    </source>
</evidence>
<comment type="subcellular location">
    <subcellularLocation>
        <location evidence="1">Cytoplasm</location>
    </subcellularLocation>
</comment>
<evidence type="ECO:0000313" key="13">
    <source>
        <dbReference type="Proteomes" id="UP000678513"/>
    </source>
</evidence>
<sequence length="141" mass="14816">MLTAAATGVATDWRTAILQAAALLGQSGATSREYGPRCVQSAEELGPYFVLSPGIALAHARADDMCQAAGLSLLRLEKPVAFGHDTNDPVDLVFCLASPDNEAHMAGLRAFALAMADGLETRLREAAPEELPGLLAEVARR</sequence>
<dbReference type="Pfam" id="PF00359">
    <property type="entry name" value="PTS_EIIA_2"/>
    <property type="match status" value="1"/>
</dbReference>
<dbReference type="PROSITE" id="PS51094">
    <property type="entry name" value="PTS_EIIA_TYPE_2"/>
    <property type="match status" value="1"/>
</dbReference>
<evidence type="ECO:0000256" key="5">
    <source>
        <dbReference type="ARBA" id="ARBA00022679"/>
    </source>
</evidence>
<reference evidence="12 13" key="1">
    <citation type="submission" date="2021-03" db="EMBL/GenBank/DDBJ databases">
        <title>Human Oral Microbial Genomes.</title>
        <authorList>
            <person name="Johnston C.D."/>
            <person name="Chen T."/>
            <person name="Dewhirst F.E."/>
        </authorList>
    </citation>
    <scope>NUCLEOTIDE SEQUENCE [LARGE SCALE GENOMIC DNA]</scope>
    <source>
        <strain evidence="12 13">DSMZ 100122</strain>
    </source>
</reference>
<keyword evidence="5" id="KW-0808">Transferase</keyword>
<name>A0ABX7Y2Q7_9ACTN</name>
<protein>
    <recommendedName>
        <fullName evidence="9">Ascorbate-specific PTS system EIIA component</fullName>
    </recommendedName>
    <alternativeName>
        <fullName evidence="10">Ascorbate-specific phosphotransferase enzyme IIA component</fullName>
    </alternativeName>
</protein>
<evidence type="ECO:0000256" key="8">
    <source>
        <dbReference type="ARBA" id="ARBA00037387"/>
    </source>
</evidence>
<proteinExistence type="predicted"/>
<keyword evidence="3" id="KW-0963">Cytoplasm</keyword>
<organism evidence="12 13">
    <name type="scientific">Arachnia rubra</name>
    <dbReference type="NCBI Taxonomy" id="1547448"/>
    <lineage>
        <taxon>Bacteria</taxon>
        <taxon>Bacillati</taxon>
        <taxon>Actinomycetota</taxon>
        <taxon>Actinomycetes</taxon>
        <taxon>Propionibacteriales</taxon>
        <taxon>Propionibacteriaceae</taxon>
        <taxon>Arachnia</taxon>
    </lineage>
</organism>
<comment type="function">
    <text evidence="8">The phosphoenolpyruvate-dependent sugar phosphotransferase system (sugar PTS), a major carbohydrate active transport system, catalyzes the phosphorylation of incoming sugar substrates concomitantly with their translocation across the cell membrane. The enzyme II UlaABC PTS system is involved in ascorbate transport.</text>
</comment>
<evidence type="ECO:0000313" key="12">
    <source>
        <dbReference type="EMBL" id="QUC07136.1"/>
    </source>
</evidence>
<evidence type="ECO:0000256" key="10">
    <source>
        <dbReference type="ARBA" id="ARBA00042072"/>
    </source>
</evidence>
<keyword evidence="2" id="KW-0813">Transport</keyword>
<dbReference type="RefSeq" id="WP_212321364.1">
    <property type="nucleotide sequence ID" value="NZ_AP024463.1"/>
</dbReference>
<keyword evidence="4" id="KW-0597">Phosphoprotein</keyword>
<evidence type="ECO:0000256" key="7">
    <source>
        <dbReference type="ARBA" id="ARBA00022777"/>
    </source>
</evidence>
<dbReference type="Proteomes" id="UP000678513">
    <property type="component" value="Chromosome"/>
</dbReference>
<keyword evidence="13" id="KW-1185">Reference proteome</keyword>
<dbReference type="InterPro" id="IPR016152">
    <property type="entry name" value="PTrfase/Anion_transptr"/>
</dbReference>
<dbReference type="EMBL" id="CP072384">
    <property type="protein sequence ID" value="QUC07136.1"/>
    <property type="molecule type" value="Genomic_DNA"/>
</dbReference>
<dbReference type="SUPFAM" id="SSF55804">
    <property type="entry name" value="Phoshotransferase/anion transport protein"/>
    <property type="match status" value="1"/>
</dbReference>
<evidence type="ECO:0000256" key="1">
    <source>
        <dbReference type="ARBA" id="ARBA00004496"/>
    </source>
</evidence>
<dbReference type="InterPro" id="IPR051351">
    <property type="entry name" value="Ascorbate-PTS_EIIA_comp"/>
</dbReference>